<dbReference type="GeneID" id="101858730"/>
<feature type="domain" description="Nucleolus and neural progenitor protein-like N-terminal" evidence="2">
    <location>
        <begin position="30"/>
        <end position="197"/>
    </location>
</feature>
<sequence>MAAPYQLYTFSELNEPAFCKVVQTFDSYSFDKLAGIQKVFESLLKSKDQLSRLHSEGKLLRIFIFKKTGQLRKEKSLQLLKRIKTCLSRIPVLEKILCQAADFNADLKSILKSGHSSSSHYVTCQQAWTYFLFLIFRSTELLEATMNYCGAAFEHLSCHLATGMLIPQMLLFMAVVGRIWMVCSTLGMKLKGAYNMLISAKEMIDRSPSDWKDPELPQKLSTEDKEFSEVLEKRKRLFADLTQSGLPREVEASLDHLPCPSGTHLSSQDMPYSSVQEEEDIGVGVMQEEEDIGVGVMQEEEDIGVGVMQDEGLGVVLCSKRKLDTDRSLNSTHKKMRLDIQQAAPKQKAKKKKKGKLDVGGPLNDLEHKMMKKKKKLKKKLAVSTTVSSERHEETKGENLADGSSIKKKKKKKKGLNKTLGQLPIDENIFKESGTDINQNMAQGEKALCLVNVEPSVSKDSACVQVSQQKKKKRKAMMLNDQSLEKEKPSQLKTKNKKKTKKLKNSGAIQNQPSKKEKPSKLMIKNKKKAKKLKNSGAIRK</sequence>
<dbReference type="RefSeq" id="XP_005106109.2">
    <property type="nucleotide sequence ID" value="XM_005106052.3"/>
</dbReference>
<feature type="compositionally biased region" description="Basic and acidic residues" evidence="1">
    <location>
        <begin position="389"/>
        <end position="399"/>
    </location>
</feature>
<feature type="compositionally biased region" description="Basic residues" evidence="1">
    <location>
        <begin position="370"/>
        <end position="381"/>
    </location>
</feature>
<organism evidence="3 4">
    <name type="scientific">Aplysia californica</name>
    <name type="common">California sea hare</name>
    <dbReference type="NCBI Taxonomy" id="6500"/>
    <lineage>
        <taxon>Eukaryota</taxon>
        <taxon>Metazoa</taxon>
        <taxon>Spiralia</taxon>
        <taxon>Lophotrochozoa</taxon>
        <taxon>Mollusca</taxon>
        <taxon>Gastropoda</taxon>
        <taxon>Heterobranchia</taxon>
        <taxon>Euthyneura</taxon>
        <taxon>Tectipleura</taxon>
        <taxon>Aplysiida</taxon>
        <taxon>Aplysioidea</taxon>
        <taxon>Aplysiidae</taxon>
        <taxon>Aplysia</taxon>
    </lineage>
</organism>
<dbReference type="Pfam" id="PF14780">
    <property type="entry name" value="NEPRO_N"/>
    <property type="match status" value="1"/>
</dbReference>
<feature type="region of interest" description="Disordered" evidence="1">
    <location>
        <begin position="330"/>
        <end position="416"/>
    </location>
</feature>
<feature type="compositionally biased region" description="Basic residues" evidence="1">
    <location>
        <begin position="494"/>
        <end position="504"/>
    </location>
</feature>
<reference evidence="4" key="1">
    <citation type="submission" date="2025-08" db="UniProtKB">
        <authorList>
            <consortium name="RefSeq"/>
        </authorList>
    </citation>
    <scope>IDENTIFICATION</scope>
</reference>
<keyword evidence="3" id="KW-1185">Reference proteome</keyword>
<gene>
    <name evidence="4" type="primary">LOC101858730</name>
</gene>
<name>A0ABM0K0U6_APLCA</name>
<evidence type="ECO:0000313" key="3">
    <source>
        <dbReference type="Proteomes" id="UP000694888"/>
    </source>
</evidence>
<evidence type="ECO:0000313" key="4">
    <source>
        <dbReference type="RefSeq" id="XP_005106109.2"/>
    </source>
</evidence>
<evidence type="ECO:0000259" key="2">
    <source>
        <dbReference type="Pfam" id="PF14780"/>
    </source>
</evidence>
<evidence type="ECO:0000256" key="1">
    <source>
        <dbReference type="SAM" id="MobiDB-lite"/>
    </source>
</evidence>
<dbReference type="Proteomes" id="UP000694888">
    <property type="component" value="Unplaced"/>
</dbReference>
<feature type="compositionally biased region" description="Basic residues" evidence="1">
    <location>
        <begin position="406"/>
        <end position="416"/>
    </location>
</feature>
<proteinExistence type="predicted"/>
<dbReference type="InterPro" id="IPR027951">
    <property type="entry name" value="Nepro_N"/>
</dbReference>
<accession>A0ABM0K0U6</accession>
<feature type="compositionally biased region" description="Basic residues" evidence="1">
    <location>
        <begin position="524"/>
        <end position="541"/>
    </location>
</feature>
<feature type="region of interest" description="Disordered" evidence="1">
    <location>
        <begin position="459"/>
        <end position="541"/>
    </location>
</feature>
<protein>
    <submittedName>
        <fullName evidence="4">Transcription termination factor 1</fullName>
    </submittedName>
</protein>